<dbReference type="Gene3D" id="1.10.10.10">
    <property type="entry name" value="Winged helix-like DNA-binding domain superfamily/Winged helix DNA-binding domain"/>
    <property type="match status" value="1"/>
</dbReference>
<dbReference type="InterPro" id="IPR014284">
    <property type="entry name" value="RNA_pol_sigma-70_dom"/>
</dbReference>
<dbReference type="Pfam" id="PF04542">
    <property type="entry name" value="Sigma70_r2"/>
    <property type="match status" value="1"/>
</dbReference>
<comment type="similarity">
    <text evidence="1">Belongs to the sigma-70 factor family. ECF subfamily.</text>
</comment>
<dbReference type="SUPFAM" id="SSF88659">
    <property type="entry name" value="Sigma3 and sigma4 domains of RNA polymerase sigma factors"/>
    <property type="match status" value="1"/>
</dbReference>
<dbReference type="NCBIfam" id="TIGR02937">
    <property type="entry name" value="sigma70-ECF"/>
    <property type="match status" value="1"/>
</dbReference>
<dbReference type="CDD" id="cd06171">
    <property type="entry name" value="Sigma70_r4"/>
    <property type="match status" value="1"/>
</dbReference>
<feature type="domain" description="RNA polymerase sigma factor 70 region 4 type 2" evidence="6">
    <location>
        <begin position="122"/>
        <end position="173"/>
    </location>
</feature>
<keyword evidence="2" id="KW-0805">Transcription regulation</keyword>
<dbReference type="InterPro" id="IPR007627">
    <property type="entry name" value="RNA_pol_sigma70_r2"/>
</dbReference>
<evidence type="ECO:0000256" key="4">
    <source>
        <dbReference type="ARBA" id="ARBA00023163"/>
    </source>
</evidence>
<keyword evidence="8" id="KW-1185">Reference proteome</keyword>
<sequence length="199" mass="22174">MSTDRDIIARSLETPAAFSELYDRHARRVHRFVARRAGAHVADDVMSETFLVAFERRRNFELSRDDAMPWLYGIATTLLKKHARLEARAWRGLAAAHAATEPHLDETDAAGDRIDAEAAMGRLGRILARMPRRDRDALLLDAWGELDYAGVADALGVPIGTVRSRLTRARRKLRIELGAGEPRESEVEHGRAATAARSV</sequence>
<dbReference type="PANTHER" id="PTHR43133:SF25">
    <property type="entry name" value="RNA POLYMERASE SIGMA FACTOR RFAY-RELATED"/>
    <property type="match status" value="1"/>
</dbReference>
<dbReference type="PANTHER" id="PTHR43133">
    <property type="entry name" value="RNA POLYMERASE ECF-TYPE SIGMA FACTO"/>
    <property type="match status" value="1"/>
</dbReference>
<dbReference type="SUPFAM" id="SSF88946">
    <property type="entry name" value="Sigma2 domain of RNA polymerase sigma factors"/>
    <property type="match status" value="1"/>
</dbReference>
<comment type="caution">
    <text evidence="7">The sequence shown here is derived from an EMBL/GenBank/DDBJ whole genome shotgun (WGS) entry which is preliminary data.</text>
</comment>
<evidence type="ECO:0000313" key="8">
    <source>
        <dbReference type="Proteomes" id="UP001500506"/>
    </source>
</evidence>
<organism evidence="7 8">
    <name type="scientific">Agromyces humatus</name>
    <dbReference type="NCBI Taxonomy" id="279573"/>
    <lineage>
        <taxon>Bacteria</taxon>
        <taxon>Bacillati</taxon>
        <taxon>Actinomycetota</taxon>
        <taxon>Actinomycetes</taxon>
        <taxon>Micrococcales</taxon>
        <taxon>Microbacteriaceae</taxon>
        <taxon>Agromyces</taxon>
    </lineage>
</organism>
<evidence type="ECO:0000256" key="1">
    <source>
        <dbReference type="ARBA" id="ARBA00010641"/>
    </source>
</evidence>
<evidence type="ECO:0000259" key="5">
    <source>
        <dbReference type="Pfam" id="PF04542"/>
    </source>
</evidence>
<dbReference type="EMBL" id="BAAANH010000004">
    <property type="protein sequence ID" value="GAA1761934.1"/>
    <property type="molecule type" value="Genomic_DNA"/>
</dbReference>
<evidence type="ECO:0000313" key="7">
    <source>
        <dbReference type="EMBL" id="GAA1761934.1"/>
    </source>
</evidence>
<dbReference type="InterPro" id="IPR013325">
    <property type="entry name" value="RNA_pol_sigma_r2"/>
</dbReference>
<keyword evidence="4" id="KW-0804">Transcription</keyword>
<dbReference type="InterPro" id="IPR013249">
    <property type="entry name" value="RNA_pol_sigma70_r4_t2"/>
</dbReference>
<accession>A0ABN2KPF7</accession>
<dbReference type="Pfam" id="PF08281">
    <property type="entry name" value="Sigma70_r4_2"/>
    <property type="match status" value="1"/>
</dbReference>
<gene>
    <name evidence="7" type="ORF">GCM10009747_21490</name>
</gene>
<dbReference type="Gene3D" id="1.10.1740.10">
    <property type="match status" value="1"/>
</dbReference>
<protein>
    <submittedName>
        <fullName evidence="7">RNA polymerase sigma factor</fullName>
    </submittedName>
</protein>
<reference evidence="7 8" key="1">
    <citation type="journal article" date="2019" name="Int. J. Syst. Evol. Microbiol.">
        <title>The Global Catalogue of Microorganisms (GCM) 10K type strain sequencing project: providing services to taxonomists for standard genome sequencing and annotation.</title>
        <authorList>
            <consortium name="The Broad Institute Genomics Platform"/>
            <consortium name="The Broad Institute Genome Sequencing Center for Infectious Disease"/>
            <person name="Wu L."/>
            <person name="Ma J."/>
        </authorList>
    </citation>
    <scope>NUCLEOTIDE SEQUENCE [LARGE SCALE GENOMIC DNA]</scope>
    <source>
        <strain evidence="7 8">JCM 14319</strain>
    </source>
</reference>
<evidence type="ECO:0000256" key="2">
    <source>
        <dbReference type="ARBA" id="ARBA00023015"/>
    </source>
</evidence>
<dbReference type="InterPro" id="IPR039425">
    <property type="entry name" value="RNA_pol_sigma-70-like"/>
</dbReference>
<keyword evidence="3" id="KW-0731">Sigma factor</keyword>
<evidence type="ECO:0000256" key="3">
    <source>
        <dbReference type="ARBA" id="ARBA00023082"/>
    </source>
</evidence>
<proteinExistence type="inferred from homology"/>
<dbReference type="Proteomes" id="UP001500506">
    <property type="component" value="Unassembled WGS sequence"/>
</dbReference>
<dbReference type="InterPro" id="IPR013324">
    <property type="entry name" value="RNA_pol_sigma_r3/r4-like"/>
</dbReference>
<dbReference type="RefSeq" id="WP_232497660.1">
    <property type="nucleotide sequence ID" value="NZ_BAAANH010000004.1"/>
</dbReference>
<evidence type="ECO:0000259" key="6">
    <source>
        <dbReference type="Pfam" id="PF08281"/>
    </source>
</evidence>
<dbReference type="InterPro" id="IPR036388">
    <property type="entry name" value="WH-like_DNA-bd_sf"/>
</dbReference>
<feature type="domain" description="RNA polymerase sigma-70 region 2" evidence="5">
    <location>
        <begin position="21"/>
        <end position="88"/>
    </location>
</feature>
<name>A0ABN2KPF7_9MICO</name>